<sequence length="109" mass="12321">MGRVGWHILICAVTGCLYSLFESGWSQTCVLVIDCTSNLEASCHNEQVYRSDFNVGWRDVCEKFGKLFRDSFTESVLHSSIHILTCSGKVDEYFLTHWEIGFCVTVSGL</sequence>
<name>A0A8S9Z9J3_9TREM</name>
<protein>
    <recommendedName>
        <fullName evidence="4">Secreted protein</fullName>
    </recommendedName>
</protein>
<feature type="chain" id="PRO_5035933963" description="Secreted protein" evidence="1">
    <location>
        <begin position="27"/>
        <end position="109"/>
    </location>
</feature>
<comment type="caution">
    <text evidence="2">The sequence shown here is derived from an EMBL/GenBank/DDBJ whole genome shotgun (WGS) entry which is preliminary data.</text>
</comment>
<reference evidence="2" key="1">
    <citation type="submission" date="2019-07" db="EMBL/GenBank/DDBJ databases">
        <title>Annotation for the trematode Paragonimus miyazaki's.</title>
        <authorList>
            <person name="Choi Y.-J."/>
        </authorList>
    </citation>
    <scope>NUCLEOTIDE SEQUENCE</scope>
    <source>
        <strain evidence="2">Japan</strain>
    </source>
</reference>
<feature type="signal peptide" evidence="1">
    <location>
        <begin position="1"/>
        <end position="26"/>
    </location>
</feature>
<keyword evidence="1" id="KW-0732">Signal</keyword>
<organism evidence="2 3">
    <name type="scientific">Paragonimus skrjabini miyazakii</name>
    <dbReference type="NCBI Taxonomy" id="59628"/>
    <lineage>
        <taxon>Eukaryota</taxon>
        <taxon>Metazoa</taxon>
        <taxon>Spiralia</taxon>
        <taxon>Lophotrochozoa</taxon>
        <taxon>Platyhelminthes</taxon>
        <taxon>Trematoda</taxon>
        <taxon>Digenea</taxon>
        <taxon>Plagiorchiida</taxon>
        <taxon>Troglotremata</taxon>
        <taxon>Troglotrematidae</taxon>
        <taxon>Paragonimus</taxon>
    </lineage>
</organism>
<dbReference type="Proteomes" id="UP000822476">
    <property type="component" value="Unassembled WGS sequence"/>
</dbReference>
<gene>
    <name evidence="2" type="ORF">EG68_00385</name>
</gene>
<evidence type="ECO:0008006" key="4">
    <source>
        <dbReference type="Google" id="ProtNLM"/>
    </source>
</evidence>
<accession>A0A8S9Z9J3</accession>
<dbReference type="AlphaFoldDB" id="A0A8S9Z9J3"/>
<dbReference type="EMBL" id="JTDE01000096">
    <property type="protein sequence ID" value="KAF7262346.1"/>
    <property type="molecule type" value="Genomic_DNA"/>
</dbReference>
<proteinExistence type="predicted"/>
<evidence type="ECO:0000256" key="1">
    <source>
        <dbReference type="SAM" id="SignalP"/>
    </source>
</evidence>
<evidence type="ECO:0000313" key="2">
    <source>
        <dbReference type="EMBL" id="KAF7262346.1"/>
    </source>
</evidence>
<dbReference type="PROSITE" id="PS51257">
    <property type="entry name" value="PROKAR_LIPOPROTEIN"/>
    <property type="match status" value="1"/>
</dbReference>
<evidence type="ECO:0000313" key="3">
    <source>
        <dbReference type="Proteomes" id="UP000822476"/>
    </source>
</evidence>
<keyword evidence="3" id="KW-1185">Reference proteome</keyword>